<reference evidence="3" key="1">
    <citation type="submission" date="2017-02" db="UniProtKB">
        <authorList>
            <consortium name="WormBaseParasite"/>
        </authorList>
    </citation>
    <scope>IDENTIFICATION</scope>
</reference>
<dbReference type="OrthoDB" id="5912827at2759"/>
<keyword evidence="2" id="KW-1185">Reference proteome</keyword>
<dbReference type="WBParaSite" id="ACOC_0000605801-mRNA-1">
    <property type="protein sequence ID" value="ACOC_0000605801-mRNA-1"/>
    <property type="gene ID" value="ACOC_0000605801"/>
</dbReference>
<reference evidence="1 2" key="2">
    <citation type="submission" date="2018-11" db="EMBL/GenBank/DDBJ databases">
        <authorList>
            <consortium name="Pathogen Informatics"/>
        </authorList>
    </citation>
    <scope>NUCLEOTIDE SEQUENCE [LARGE SCALE GENOMIC DNA]</scope>
    <source>
        <strain evidence="1 2">Costa Rica</strain>
    </source>
</reference>
<dbReference type="STRING" id="334426.A0A0R3PME9"/>
<evidence type="ECO:0000313" key="1">
    <source>
        <dbReference type="EMBL" id="VDM57644.1"/>
    </source>
</evidence>
<dbReference type="SUPFAM" id="SSF55909">
    <property type="entry name" value="Pentein"/>
    <property type="match status" value="1"/>
</dbReference>
<evidence type="ECO:0000313" key="3">
    <source>
        <dbReference type="WBParaSite" id="ACOC_0000605801-mRNA-1"/>
    </source>
</evidence>
<evidence type="ECO:0000313" key="2">
    <source>
        <dbReference type="Proteomes" id="UP000267027"/>
    </source>
</evidence>
<accession>A0A0R3PME9</accession>
<proteinExistence type="predicted"/>
<sequence>MSQAAGQLLNRVLMVPPKHFSVEYTINPWMGGIVNKEKANEQWNSLKGAIEKEGVQVLTMDQTPGLPDQVFVCNSGLVYNNKVYLSKFRHKERLVLDCLGIDVISISSKFDVLWFKKLFTFLLRLITKHRKEMEDKQVYAIAYEFELRREVVGRFREANESSKDE</sequence>
<dbReference type="Gene3D" id="3.75.10.10">
    <property type="entry name" value="L-arginine/glycine Amidinotransferase, Chain A"/>
    <property type="match status" value="1"/>
</dbReference>
<dbReference type="AlphaFoldDB" id="A0A0R3PME9"/>
<gene>
    <name evidence="1" type="ORF">ACOC_LOCUS6059</name>
</gene>
<dbReference type="Proteomes" id="UP000267027">
    <property type="component" value="Unassembled WGS sequence"/>
</dbReference>
<organism evidence="3">
    <name type="scientific">Angiostrongylus costaricensis</name>
    <name type="common">Nematode worm</name>
    <dbReference type="NCBI Taxonomy" id="334426"/>
    <lineage>
        <taxon>Eukaryota</taxon>
        <taxon>Metazoa</taxon>
        <taxon>Ecdysozoa</taxon>
        <taxon>Nematoda</taxon>
        <taxon>Chromadorea</taxon>
        <taxon>Rhabditida</taxon>
        <taxon>Rhabditina</taxon>
        <taxon>Rhabditomorpha</taxon>
        <taxon>Strongyloidea</taxon>
        <taxon>Metastrongylidae</taxon>
        <taxon>Angiostrongylus</taxon>
    </lineage>
</organism>
<name>A0A0R3PME9_ANGCS</name>
<dbReference type="EMBL" id="UYYA01003917">
    <property type="protein sequence ID" value="VDM57644.1"/>
    <property type="molecule type" value="Genomic_DNA"/>
</dbReference>
<protein>
    <submittedName>
        <fullName evidence="3">Methionine--tRNA ligase</fullName>
    </submittedName>
</protein>